<dbReference type="SUPFAM" id="SSF53098">
    <property type="entry name" value="Ribonuclease H-like"/>
    <property type="match status" value="1"/>
</dbReference>
<dbReference type="Gene3D" id="3.30.420.10">
    <property type="entry name" value="Ribonuclease H-like superfamily/Ribonuclease H"/>
    <property type="match status" value="1"/>
</dbReference>
<proteinExistence type="predicted"/>
<feature type="domain" description="Integrase catalytic" evidence="1">
    <location>
        <begin position="133"/>
        <end position="307"/>
    </location>
</feature>
<dbReference type="PROSITE" id="PS50994">
    <property type="entry name" value="INTEGRASE"/>
    <property type="match status" value="1"/>
</dbReference>
<dbReference type="NCBIfam" id="NF033546">
    <property type="entry name" value="transpos_IS21"/>
    <property type="match status" value="1"/>
</dbReference>
<evidence type="ECO:0000313" key="2">
    <source>
        <dbReference type="EMBL" id="MZG29128.1"/>
    </source>
</evidence>
<comment type="caution">
    <text evidence="2">The sequence shown here is derived from an EMBL/GenBank/DDBJ whole genome shotgun (WGS) entry which is preliminary data.</text>
</comment>
<dbReference type="AlphaFoldDB" id="A0A6L8Q758"/>
<dbReference type="Proteomes" id="UP000472380">
    <property type="component" value="Unassembled WGS sequence"/>
</dbReference>
<organism evidence="2 3">
    <name type="scientific">Adlercreutzia equolifaciens</name>
    <dbReference type="NCBI Taxonomy" id="446660"/>
    <lineage>
        <taxon>Bacteria</taxon>
        <taxon>Bacillati</taxon>
        <taxon>Actinomycetota</taxon>
        <taxon>Coriobacteriia</taxon>
        <taxon>Eggerthellales</taxon>
        <taxon>Eggerthellaceae</taxon>
        <taxon>Adlercreutzia</taxon>
    </lineage>
</organism>
<reference evidence="2 3" key="1">
    <citation type="submission" date="2019-07" db="EMBL/GenBank/DDBJ databases">
        <title>Draft genome sequence of Adlercreutzia equolifaciens IPLA 37004, a human intestinal strain that does not produces equol from daidzein.</title>
        <authorList>
            <person name="Vazquez L."/>
            <person name="Florez A.B."/>
            <person name="Mayo B."/>
        </authorList>
    </citation>
    <scope>NUCLEOTIDE SEQUENCE [LARGE SCALE GENOMIC DNA]</scope>
    <source>
        <strain evidence="2 3">IPLA 37004</strain>
    </source>
</reference>
<evidence type="ECO:0000259" key="1">
    <source>
        <dbReference type="PROSITE" id="PS50994"/>
    </source>
</evidence>
<feature type="non-terminal residue" evidence="2">
    <location>
        <position position="333"/>
    </location>
</feature>
<protein>
    <submittedName>
        <fullName evidence="2">IS21 family transposase</fullName>
    </submittedName>
</protein>
<dbReference type="GO" id="GO:0015074">
    <property type="term" value="P:DNA integration"/>
    <property type="evidence" value="ECO:0007669"/>
    <property type="project" value="InterPro"/>
</dbReference>
<dbReference type="InterPro" id="IPR036397">
    <property type="entry name" value="RNaseH_sf"/>
</dbReference>
<dbReference type="InterPro" id="IPR001584">
    <property type="entry name" value="Integrase_cat-core"/>
</dbReference>
<gene>
    <name evidence="2" type="ORF">FM068_11210</name>
</gene>
<sequence>MLPDGIAPSRQERLLDERNIMGELNMYRQLGVKPNFSDIARRYGLDRHTVASYWKEGGDVDDGRCRRGSGFDRHRALIEEKAALPGARKKAVHEYLLHRCGDPDLPGYNAFTHYCRTRGIPFCEPGGPEPHPRFETPPGRQLQFDWKEDLRMTSRSGEELAFNVYTATLGCSRLHKFSYARTRTTDELIACWLETIRWLGGVPEEWLTDNMSAVVTFSGGRRVKSERALAFAREAGFSLQLCRPGMPETKGKDESANRFLSRLAVYDGDFEDERELIEIIAHIEARSNAEPNESTGVPPAALFMREKERLRPPGNMRLLEEMAGSVSEQTVPP</sequence>
<dbReference type="EMBL" id="VJNE01000056">
    <property type="protein sequence ID" value="MZG29128.1"/>
    <property type="molecule type" value="Genomic_DNA"/>
</dbReference>
<dbReference type="PANTHER" id="PTHR35004">
    <property type="entry name" value="TRANSPOSASE RV3428C-RELATED"/>
    <property type="match status" value="1"/>
</dbReference>
<dbReference type="InterPro" id="IPR012337">
    <property type="entry name" value="RNaseH-like_sf"/>
</dbReference>
<dbReference type="PANTHER" id="PTHR35004:SF7">
    <property type="entry name" value="INTEGRASE PROTEIN"/>
    <property type="match status" value="1"/>
</dbReference>
<evidence type="ECO:0000313" key="3">
    <source>
        <dbReference type="Proteomes" id="UP000472380"/>
    </source>
</evidence>
<dbReference type="GO" id="GO:0003676">
    <property type="term" value="F:nucleic acid binding"/>
    <property type="evidence" value="ECO:0007669"/>
    <property type="project" value="InterPro"/>
</dbReference>
<accession>A0A6L8Q758</accession>
<name>A0A6L8Q758_9ACTN</name>